<comment type="similarity">
    <text evidence="3 10">Belongs to the class II aldolase/RraA-like family.</text>
</comment>
<dbReference type="GO" id="GO:0051252">
    <property type="term" value="P:regulation of RNA metabolic process"/>
    <property type="evidence" value="ECO:0007669"/>
    <property type="project" value="InterPro"/>
</dbReference>
<dbReference type="EC" id="4.1.1.112" evidence="10"/>
<dbReference type="KEGG" id="acru:HHL28_08935"/>
<dbReference type="Gene3D" id="3.50.30.40">
    <property type="entry name" value="Ribonuclease E inhibitor RraA/RraA-like"/>
    <property type="match status" value="1"/>
</dbReference>
<sequence length="159" mass="16400">MEFATADLVDRFEAVIQSCSVQFRNLGGRTRFHGPIRTVRCHEDNARLKSVLSTPGDGAVLVIDGGGSLRTALVGDVIAGLAVKNGWAGLVIHGPIRDSAAIATLDLGVKALGTNPLKSGKTGAGETDVPVTFGGCTFTPGHWLYADEDGVVVLEGSAG</sequence>
<reference evidence="11" key="1">
    <citation type="submission" date="2020-04" db="EMBL/GenBank/DDBJ databases">
        <title>A desert anoxygenic phototrophic bacterium fixes CO2 using RubisCO under aerobic conditions.</title>
        <authorList>
            <person name="Tang K."/>
        </authorList>
    </citation>
    <scope>NUCLEOTIDE SEQUENCE [LARGE SCALE GENOMIC DNA]</scope>
    <source>
        <strain evidence="11">MIMtkB3</strain>
    </source>
</reference>
<organism evidence="11 12">
    <name type="scientific">Aerophototrophica crusticola</name>
    <dbReference type="NCBI Taxonomy" id="1709002"/>
    <lineage>
        <taxon>Bacteria</taxon>
        <taxon>Pseudomonadati</taxon>
        <taxon>Pseudomonadota</taxon>
        <taxon>Alphaproteobacteria</taxon>
        <taxon>Rhodospirillales</taxon>
        <taxon>Rhodospirillaceae</taxon>
        <taxon>Aerophototrophica</taxon>
    </lineage>
</organism>
<comment type="function">
    <text evidence="7 10">Catalyzes the aldol cleavage of 4-hydroxy-4-methyl-2-oxoglutarate (HMG) into 2 molecules of pyruvate. Also contains a secondary oxaloacetate (OAA) decarboxylase activity due to the common pyruvate enolate transition state formed following C-C bond cleavage in the retro-aldol and decarboxylation reactions.</text>
</comment>
<dbReference type="CDD" id="cd16841">
    <property type="entry name" value="RraA_family"/>
    <property type="match status" value="1"/>
</dbReference>
<feature type="binding site" evidence="9">
    <location>
        <position position="98"/>
    </location>
    <ligand>
        <name>Mg(2+)</name>
        <dbReference type="ChEBI" id="CHEBI:18420"/>
    </ligand>
</feature>
<dbReference type="Pfam" id="PF03737">
    <property type="entry name" value="RraA-like"/>
    <property type="match status" value="1"/>
</dbReference>
<keyword evidence="6 10" id="KW-0456">Lyase</keyword>
<dbReference type="PANTHER" id="PTHR33254:SF4">
    <property type="entry name" value="4-HYDROXY-4-METHYL-2-OXOGLUTARATE ALDOLASE 3-RELATED"/>
    <property type="match status" value="1"/>
</dbReference>
<evidence type="ECO:0000256" key="10">
    <source>
        <dbReference type="RuleBase" id="RU004338"/>
    </source>
</evidence>
<dbReference type="EMBL" id="CP051775">
    <property type="protein sequence ID" value="QJE73195.1"/>
    <property type="molecule type" value="Genomic_DNA"/>
</dbReference>
<evidence type="ECO:0000256" key="8">
    <source>
        <dbReference type="ARBA" id="ARBA00047973"/>
    </source>
</evidence>
<comment type="catalytic activity">
    <reaction evidence="1 10">
        <text>4-hydroxy-4-methyl-2-oxoglutarate = 2 pyruvate</text>
        <dbReference type="Rhea" id="RHEA:22748"/>
        <dbReference type="ChEBI" id="CHEBI:15361"/>
        <dbReference type="ChEBI" id="CHEBI:58276"/>
        <dbReference type="EC" id="4.1.3.17"/>
    </reaction>
</comment>
<evidence type="ECO:0000256" key="5">
    <source>
        <dbReference type="ARBA" id="ARBA00022723"/>
    </source>
</evidence>
<comment type="catalytic activity">
    <reaction evidence="8 10">
        <text>oxaloacetate + H(+) = pyruvate + CO2</text>
        <dbReference type="Rhea" id="RHEA:15641"/>
        <dbReference type="ChEBI" id="CHEBI:15361"/>
        <dbReference type="ChEBI" id="CHEBI:15378"/>
        <dbReference type="ChEBI" id="CHEBI:16452"/>
        <dbReference type="ChEBI" id="CHEBI:16526"/>
        <dbReference type="EC" id="4.1.1.112"/>
    </reaction>
</comment>
<dbReference type="GO" id="GO:0046872">
    <property type="term" value="F:metal ion binding"/>
    <property type="evidence" value="ECO:0007669"/>
    <property type="project" value="UniProtKB-KW"/>
</dbReference>
<evidence type="ECO:0000256" key="9">
    <source>
        <dbReference type="PIRSR" id="PIRSR605493-1"/>
    </source>
</evidence>
<evidence type="ECO:0000256" key="7">
    <source>
        <dbReference type="ARBA" id="ARBA00025046"/>
    </source>
</evidence>
<comment type="cofactor">
    <cofactor evidence="9">
        <name>Mg(2+)</name>
        <dbReference type="ChEBI" id="CHEBI:18420"/>
    </cofactor>
</comment>
<dbReference type="GO" id="GO:0008428">
    <property type="term" value="F:ribonuclease inhibitor activity"/>
    <property type="evidence" value="ECO:0007669"/>
    <property type="project" value="InterPro"/>
</dbReference>
<evidence type="ECO:0000313" key="12">
    <source>
        <dbReference type="Proteomes" id="UP000501891"/>
    </source>
</evidence>
<dbReference type="SUPFAM" id="SSF89562">
    <property type="entry name" value="RraA-like"/>
    <property type="match status" value="1"/>
</dbReference>
<dbReference type="Proteomes" id="UP000501891">
    <property type="component" value="Chromosome"/>
</dbReference>
<dbReference type="NCBIfam" id="TIGR01935">
    <property type="entry name" value="NOT-MenG"/>
    <property type="match status" value="1"/>
</dbReference>
<dbReference type="EC" id="4.1.3.17" evidence="10"/>
<evidence type="ECO:0000256" key="2">
    <source>
        <dbReference type="ARBA" id="ARBA00001968"/>
    </source>
</evidence>
<name>A0A858R720_9PROT</name>
<dbReference type="InterPro" id="IPR005493">
    <property type="entry name" value="RraA/RraA-like"/>
</dbReference>
<feature type="binding site" evidence="9">
    <location>
        <position position="97"/>
    </location>
    <ligand>
        <name>substrate</name>
    </ligand>
</feature>
<evidence type="ECO:0000256" key="1">
    <source>
        <dbReference type="ARBA" id="ARBA00001342"/>
    </source>
</evidence>
<dbReference type="InterPro" id="IPR036704">
    <property type="entry name" value="RraA/RraA-like_sf"/>
</dbReference>
<dbReference type="AlphaFoldDB" id="A0A858R720"/>
<keyword evidence="5 9" id="KW-0479">Metal-binding</keyword>
<evidence type="ECO:0000256" key="4">
    <source>
        <dbReference type="ARBA" id="ARBA00011233"/>
    </source>
</evidence>
<keyword evidence="12" id="KW-1185">Reference proteome</keyword>
<comment type="subunit">
    <text evidence="4 10">Homotrimer.</text>
</comment>
<evidence type="ECO:0000313" key="11">
    <source>
        <dbReference type="EMBL" id="QJE73195.1"/>
    </source>
</evidence>
<dbReference type="NCBIfam" id="NF006875">
    <property type="entry name" value="PRK09372.1"/>
    <property type="match status" value="1"/>
</dbReference>
<gene>
    <name evidence="11" type="primary">rraA</name>
    <name evidence="11" type="ORF">HHL28_08935</name>
</gene>
<evidence type="ECO:0000256" key="3">
    <source>
        <dbReference type="ARBA" id="ARBA00008621"/>
    </source>
</evidence>
<dbReference type="GO" id="GO:0047443">
    <property type="term" value="F:4-hydroxy-4-methyl-2-oxoglutarate aldolase activity"/>
    <property type="evidence" value="ECO:0007669"/>
    <property type="project" value="UniProtKB-EC"/>
</dbReference>
<comment type="cofactor">
    <cofactor evidence="2 10">
        <name>a divalent metal cation</name>
        <dbReference type="ChEBI" id="CHEBI:60240"/>
    </cofactor>
</comment>
<protein>
    <recommendedName>
        <fullName evidence="10">4-hydroxy-4-methyl-2-oxoglutarate aldolase</fullName>
        <shortName evidence="10">HMG aldolase</shortName>
        <ecNumber evidence="10">4.1.1.112</ecNumber>
        <ecNumber evidence="10">4.1.3.17</ecNumber>
    </recommendedName>
    <alternativeName>
        <fullName evidence="10">Oxaloacetate decarboxylase</fullName>
    </alternativeName>
</protein>
<feature type="binding site" evidence="9">
    <location>
        <begin position="75"/>
        <end position="78"/>
    </location>
    <ligand>
        <name>substrate</name>
    </ligand>
</feature>
<keyword evidence="9" id="KW-0460">Magnesium</keyword>
<dbReference type="InterPro" id="IPR010203">
    <property type="entry name" value="RraA"/>
</dbReference>
<dbReference type="PANTHER" id="PTHR33254">
    <property type="entry name" value="4-HYDROXY-4-METHYL-2-OXOGLUTARATE ALDOLASE 3-RELATED"/>
    <property type="match status" value="1"/>
</dbReference>
<evidence type="ECO:0000256" key="6">
    <source>
        <dbReference type="ARBA" id="ARBA00023239"/>
    </source>
</evidence>
<dbReference type="GO" id="GO:0008948">
    <property type="term" value="F:oxaloacetate decarboxylase activity"/>
    <property type="evidence" value="ECO:0007669"/>
    <property type="project" value="UniProtKB-EC"/>
</dbReference>
<proteinExistence type="inferred from homology"/>
<accession>A0A858R720</accession>